<sequence length="979" mass="106679">MRTPLSRHTRHRPRPPRRHQVLSRHQARETTVNTSPHQSIAGLLVHAARHHPASGLRYHLPGTPADVQEQSHTELLADALRMLSGLRARGLRPQDKVLLILERPKEFLTAFWAAVLGGFVPCPMAPLRGDPERWAARLGQIDTLLDHPLVVTDGALAAELPPVDGLMVALVEELGAAAEPATAHAASPEDTALLVLTSGSTGNSKAVVLSHANLLASMAGKNHYHRLTPADTTLNWISFDHVAALLECHLLPLSRGSNQLHVEPRVVLEDPTQFLRIASEHGVTMTFTPNFLLGMLNAAVEELRERGERLDLTRLRHIVSGGEAVVRATGEAFLDAFAPYGLAPDALWPAFGMTETCAGSIYSHRAFPAVDQGCEFASLGTPVPGLALRVADEHDRELPDGETGELQLNGPMITSGYHNNPRATADAFTADGWFRSGDLGRIVEGRLSLVGRSKDSIIVNGVNYYSHEIETSVEQLPGVAGSYVAAFPTRPAGADTEQLVIALHAEVPEGDDTALHQVLTAVRSSAVMHWGFRPFLVLPLPREAFPKTSLGKIQRSLMRGRLESGAYDGPARAVADLTLRMLGGYTAPATDTERILCDIYAEILDVAPGSISATANFFDLGGTSLDILRLRSKVGRHLGVGDLEIITVLRAPTARALAARLTERTTAAAPAYDPIVPMQTSGTKTPLFCVHPGVGEVLVFVNLAKYFVGDRPFHALRARGFDDGDKPFATFEQMVDCYVDAIRSQQPHGPYAVAGYSYGGAVAFEIAKALRSRGERVDFVGSFNLPPNIEYRMKELDFTETAVNLAFFLALIDRRQSRELPGLLRGLPFEEQVTRLLDLARPDRLAELDLTPDKFAGWAHVANALTDLGRSYRPTGTVPTMSVFHAIPLRGTKEDWLNNELRRWDEHTTGPNRYIEVPGEHYTLMSPQHVASFQAILRRELDRALADADATARRRAHDEHRAADSAAASTTSPATETES</sequence>
<dbReference type="Gene3D" id="3.40.50.12780">
    <property type="entry name" value="N-terminal domain of ligase-like"/>
    <property type="match status" value="1"/>
</dbReference>
<dbReference type="PROSITE" id="PS50075">
    <property type="entry name" value="CARRIER"/>
    <property type="match status" value="1"/>
</dbReference>
<accession>B1VL87</accession>
<evidence type="ECO:0000259" key="6">
    <source>
        <dbReference type="PROSITE" id="PS50075"/>
    </source>
</evidence>
<dbReference type="GO" id="GO:0031177">
    <property type="term" value="F:phosphopantetheine binding"/>
    <property type="evidence" value="ECO:0007669"/>
    <property type="project" value="InterPro"/>
</dbReference>
<dbReference type="eggNOG" id="COG3319">
    <property type="taxonomic scope" value="Bacteria"/>
</dbReference>
<dbReference type="GO" id="GO:0005886">
    <property type="term" value="C:plasma membrane"/>
    <property type="evidence" value="ECO:0007669"/>
    <property type="project" value="TreeGrafter"/>
</dbReference>
<dbReference type="InterPro" id="IPR045851">
    <property type="entry name" value="AMP-bd_C_sf"/>
</dbReference>
<name>B1VL87_STRGG</name>
<feature type="compositionally biased region" description="Low complexity" evidence="5">
    <location>
        <begin position="964"/>
        <end position="979"/>
    </location>
</feature>
<dbReference type="KEGG" id="sgr:SGR_3286"/>
<dbReference type="PATRIC" id="fig|455632.4.peg.3363"/>
<dbReference type="PROSITE" id="PS00455">
    <property type="entry name" value="AMP_BINDING"/>
    <property type="match status" value="1"/>
</dbReference>
<comment type="similarity">
    <text evidence="2">Belongs to the ATP-dependent AMP-binding enzyme family.</text>
</comment>
<dbReference type="SUPFAM" id="SSF56801">
    <property type="entry name" value="Acetyl-CoA synthetase-like"/>
    <property type="match status" value="1"/>
</dbReference>
<dbReference type="InterPro" id="IPR009081">
    <property type="entry name" value="PP-bd_ACP"/>
</dbReference>
<dbReference type="Proteomes" id="UP000001685">
    <property type="component" value="Chromosome"/>
</dbReference>
<dbReference type="Gene3D" id="3.30.300.30">
    <property type="match status" value="1"/>
</dbReference>
<dbReference type="SMART" id="SM00823">
    <property type="entry name" value="PKS_PP"/>
    <property type="match status" value="1"/>
</dbReference>
<dbReference type="EMBL" id="AP009493">
    <property type="protein sequence ID" value="BAG20115.1"/>
    <property type="molecule type" value="Genomic_DNA"/>
</dbReference>
<dbReference type="InterPro" id="IPR020806">
    <property type="entry name" value="PKS_PP-bd"/>
</dbReference>
<dbReference type="Gene3D" id="3.40.50.1820">
    <property type="entry name" value="alpha/beta hydrolase"/>
    <property type="match status" value="1"/>
</dbReference>
<gene>
    <name evidence="7" type="ordered locus">SGR_3286</name>
</gene>
<dbReference type="eggNOG" id="COG0236">
    <property type="taxonomic scope" value="Bacteria"/>
</dbReference>
<dbReference type="GO" id="GO:0017000">
    <property type="term" value="P:antibiotic biosynthetic process"/>
    <property type="evidence" value="ECO:0007669"/>
    <property type="project" value="UniProtKB-ARBA"/>
</dbReference>
<dbReference type="SMART" id="SM00824">
    <property type="entry name" value="PKS_TE"/>
    <property type="match status" value="1"/>
</dbReference>
<dbReference type="InterPro" id="IPR029058">
    <property type="entry name" value="AB_hydrolase_fold"/>
</dbReference>
<dbReference type="AlphaFoldDB" id="B1VL87"/>
<dbReference type="PANTHER" id="PTHR22754:SF32">
    <property type="entry name" value="DISCO-INTERACTING PROTEIN 2"/>
    <property type="match status" value="1"/>
</dbReference>
<evidence type="ECO:0000256" key="2">
    <source>
        <dbReference type="ARBA" id="ARBA00006432"/>
    </source>
</evidence>
<dbReference type="InterPro" id="IPR001031">
    <property type="entry name" value="Thioesterase"/>
</dbReference>
<dbReference type="InterPro" id="IPR020845">
    <property type="entry name" value="AMP-binding_CS"/>
</dbReference>
<evidence type="ECO:0000256" key="4">
    <source>
        <dbReference type="ARBA" id="ARBA00022553"/>
    </source>
</evidence>
<dbReference type="Pfam" id="PF00550">
    <property type="entry name" value="PP-binding"/>
    <property type="match status" value="1"/>
</dbReference>
<evidence type="ECO:0000313" key="8">
    <source>
        <dbReference type="Proteomes" id="UP000001685"/>
    </source>
</evidence>
<feature type="region of interest" description="Disordered" evidence="5">
    <location>
        <begin position="952"/>
        <end position="979"/>
    </location>
</feature>
<evidence type="ECO:0000256" key="3">
    <source>
        <dbReference type="ARBA" id="ARBA00022450"/>
    </source>
</evidence>
<dbReference type="InterPro" id="IPR020802">
    <property type="entry name" value="TesA-like"/>
</dbReference>
<dbReference type="Pfam" id="PF00501">
    <property type="entry name" value="AMP-binding"/>
    <property type="match status" value="1"/>
</dbReference>
<dbReference type="InterPro" id="IPR042099">
    <property type="entry name" value="ANL_N_sf"/>
</dbReference>
<dbReference type="InterPro" id="IPR000873">
    <property type="entry name" value="AMP-dep_synth/lig_dom"/>
</dbReference>
<feature type="compositionally biased region" description="Basic and acidic residues" evidence="5">
    <location>
        <begin position="952"/>
        <end position="963"/>
    </location>
</feature>
<comment type="cofactor">
    <cofactor evidence="1">
        <name>pantetheine 4'-phosphate</name>
        <dbReference type="ChEBI" id="CHEBI:47942"/>
    </cofactor>
</comment>
<protein>
    <submittedName>
        <fullName evidence="7">NRPS-like protein</fullName>
    </submittedName>
</protein>
<evidence type="ECO:0000256" key="5">
    <source>
        <dbReference type="SAM" id="MobiDB-lite"/>
    </source>
</evidence>
<feature type="domain" description="Carrier" evidence="6">
    <location>
        <begin position="587"/>
        <end position="665"/>
    </location>
</feature>
<dbReference type="InterPro" id="IPR036736">
    <property type="entry name" value="ACP-like_sf"/>
</dbReference>
<dbReference type="GO" id="GO:0070566">
    <property type="term" value="F:adenylyltransferase activity"/>
    <property type="evidence" value="ECO:0007669"/>
    <property type="project" value="TreeGrafter"/>
</dbReference>
<feature type="region of interest" description="Disordered" evidence="5">
    <location>
        <begin position="1"/>
        <end position="34"/>
    </location>
</feature>
<feature type="compositionally biased region" description="Basic residues" evidence="5">
    <location>
        <begin position="1"/>
        <end position="22"/>
    </location>
</feature>
<reference evidence="8" key="1">
    <citation type="journal article" date="2008" name="J. Bacteriol.">
        <title>Genome sequence of the streptomycin-producing microorganism Streptomyces griseus IFO 13350.</title>
        <authorList>
            <person name="Ohnishi Y."/>
            <person name="Ishikawa J."/>
            <person name="Hara H."/>
            <person name="Suzuki H."/>
            <person name="Ikenoya M."/>
            <person name="Ikeda H."/>
            <person name="Yamashita A."/>
            <person name="Hattori M."/>
            <person name="Horinouchi S."/>
        </authorList>
    </citation>
    <scope>NUCLEOTIDE SEQUENCE [LARGE SCALE GENOMIC DNA]</scope>
    <source>
        <strain evidence="8">JCM 4626 / NBRC 13350</strain>
    </source>
</reference>
<organism evidence="7 8">
    <name type="scientific">Streptomyces griseus subsp. griseus (strain JCM 4626 / CBS 651.72 / NBRC 13350 / KCC S-0626 / ISP 5235)</name>
    <dbReference type="NCBI Taxonomy" id="455632"/>
    <lineage>
        <taxon>Bacteria</taxon>
        <taxon>Bacillati</taxon>
        <taxon>Actinomycetota</taxon>
        <taxon>Actinomycetes</taxon>
        <taxon>Kitasatosporales</taxon>
        <taxon>Streptomycetaceae</taxon>
        <taxon>Streptomyces</taxon>
    </lineage>
</organism>
<dbReference type="Pfam" id="PF00975">
    <property type="entry name" value="Thioesterase"/>
    <property type="match status" value="1"/>
</dbReference>
<evidence type="ECO:0000313" key="7">
    <source>
        <dbReference type="EMBL" id="BAG20115.1"/>
    </source>
</evidence>
<proteinExistence type="inferred from homology"/>
<keyword evidence="3" id="KW-0596">Phosphopantetheine</keyword>
<dbReference type="HOGENOM" id="CLU_000022_23_6_11"/>
<dbReference type="GO" id="GO:0006633">
    <property type="term" value="P:fatty acid biosynthetic process"/>
    <property type="evidence" value="ECO:0007669"/>
    <property type="project" value="TreeGrafter"/>
</dbReference>
<dbReference type="SUPFAM" id="SSF47336">
    <property type="entry name" value="ACP-like"/>
    <property type="match status" value="1"/>
</dbReference>
<dbReference type="eggNOG" id="COG0318">
    <property type="taxonomic scope" value="Bacteria"/>
</dbReference>
<keyword evidence="4" id="KW-0597">Phosphoprotein</keyword>
<evidence type="ECO:0000256" key="1">
    <source>
        <dbReference type="ARBA" id="ARBA00001957"/>
    </source>
</evidence>
<dbReference type="Gene3D" id="1.10.1200.10">
    <property type="entry name" value="ACP-like"/>
    <property type="match status" value="1"/>
</dbReference>
<dbReference type="PANTHER" id="PTHR22754">
    <property type="entry name" value="DISCO-INTERACTING PROTEIN 2 DIP2 -RELATED"/>
    <property type="match status" value="1"/>
</dbReference>
<dbReference type="SUPFAM" id="SSF53474">
    <property type="entry name" value="alpha/beta-Hydrolases"/>
    <property type="match status" value="1"/>
</dbReference>